<dbReference type="GO" id="GO:0061630">
    <property type="term" value="F:ubiquitin protein ligase activity"/>
    <property type="evidence" value="ECO:0007669"/>
    <property type="project" value="TreeGrafter"/>
</dbReference>
<dbReference type="PROSITE" id="PS50089">
    <property type="entry name" value="ZF_RING_2"/>
    <property type="match status" value="1"/>
</dbReference>
<evidence type="ECO:0008006" key="12">
    <source>
        <dbReference type="Google" id="ProtNLM"/>
    </source>
</evidence>
<protein>
    <recommendedName>
        <fullName evidence="12">FHA domain-containing protein</fullName>
    </recommendedName>
</protein>
<feature type="domain" description="FHA" evidence="8">
    <location>
        <begin position="63"/>
        <end position="128"/>
    </location>
</feature>
<dbReference type="SUPFAM" id="SSF57850">
    <property type="entry name" value="RING/U-box"/>
    <property type="match status" value="1"/>
</dbReference>
<evidence type="ECO:0000313" key="11">
    <source>
        <dbReference type="Proteomes" id="UP000053201"/>
    </source>
</evidence>
<dbReference type="Pfam" id="PF00498">
    <property type="entry name" value="FHA"/>
    <property type="match status" value="1"/>
</dbReference>
<evidence type="ECO:0000256" key="3">
    <source>
        <dbReference type="ARBA" id="ARBA00022771"/>
    </source>
</evidence>
<evidence type="ECO:0000256" key="5">
    <source>
        <dbReference type="ARBA" id="ARBA00022833"/>
    </source>
</evidence>
<dbReference type="SUPFAM" id="SSF49879">
    <property type="entry name" value="SMAD/FHA domain"/>
    <property type="match status" value="1"/>
</dbReference>
<keyword evidence="4" id="KW-0833">Ubl conjugation pathway</keyword>
<dbReference type="EMBL" id="KQ257457">
    <property type="protein sequence ID" value="KNC99787.1"/>
    <property type="molecule type" value="Genomic_DNA"/>
</dbReference>
<proteinExistence type="predicted"/>
<dbReference type="InterPro" id="IPR008984">
    <property type="entry name" value="SMAD_FHA_dom_sf"/>
</dbReference>
<evidence type="ECO:0000256" key="1">
    <source>
        <dbReference type="ARBA" id="ARBA00022679"/>
    </source>
</evidence>
<evidence type="ECO:0000256" key="2">
    <source>
        <dbReference type="ARBA" id="ARBA00022723"/>
    </source>
</evidence>
<dbReference type="InterPro" id="IPR000253">
    <property type="entry name" value="FHA_dom"/>
</dbReference>
<dbReference type="FunCoup" id="A0A0L0HF91">
    <property type="interactions" value="12"/>
</dbReference>
<dbReference type="VEuPathDB" id="FungiDB:SPPG_05164"/>
<dbReference type="GO" id="GO:0008270">
    <property type="term" value="F:zinc ion binding"/>
    <property type="evidence" value="ECO:0007669"/>
    <property type="project" value="UniProtKB-KW"/>
</dbReference>
<feature type="region of interest" description="Disordered" evidence="7">
    <location>
        <begin position="1"/>
        <end position="22"/>
    </location>
</feature>
<dbReference type="InterPro" id="IPR013083">
    <property type="entry name" value="Znf_RING/FYVE/PHD"/>
</dbReference>
<evidence type="ECO:0000256" key="4">
    <source>
        <dbReference type="ARBA" id="ARBA00022786"/>
    </source>
</evidence>
<dbReference type="InterPro" id="IPR001841">
    <property type="entry name" value="Znf_RING"/>
</dbReference>
<feature type="compositionally biased region" description="Basic and acidic residues" evidence="7">
    <location>
        <begin position="433"/>
        <end position="442"/>
    </location>
</feature>
<dbReference type="OMA" id="NHIAHAI"/>
<dbReference type="GO" id="GO:0005829">
    <property type="term" value="C:cytosol"/>
    <property type="evidence" value="ECO:0007669"/>
    <property type="project" value="TreeGrafter"/>
</dbReference>
<evidence type="ECO:0000256" key="7">
    <source>
        <dbReference type="SAM" id="MobiDB-lite"/>
    </source>
</evidence>
<dbReference type="PROSITE" id="PS50006">
    <property type="entry name" value="FHA_DOMAIN"/>
    <property type="match status" value="1"/>
</dbReference>
<keyword evidence="3 6" id="KW-0863">Zinc-finger</keyword>
<dbReference type="Proteomes" id="UP000053201">
    <property type="component" value="Unassembled WGS sequence"/>
</dbReference>
<evidence type="ECO:0000259" key="8">
    <source>
        <dbReference type="PROSITE" id="PS50006"/>
    </source>
</evidence>
<dbReference type="SMART" id="SM00184">
    <property type="entry name" value="RING"/>
    <property type="match status" value="1"/>
</dbReference>
<dbReference type="GeneID" id="27688561"/>
<evidence type="ECO:0000256" key="6">
    <source>
        <dbReference type="PROSITE-ProRule" id="PRU00175"/>
    </source>
</evidence>
<dbReference type="PANTHER" id="PTHR15067:SF7">
    <property type="entry name" value="E3 UBIQUITIN-PROTEIN LIGASE DMA1-RELATED"/>
    <property type="match status" value="1"/>
</dbReference>
<feature type="compositionally biased region" description="Polar residues" evidence="7">
    <location>
        <begin position="346"/>
        <end position="356"/>
    </location>
</feature>
<dbReference type="PANTHER" id="PTHR15067">
    <property type="entry name" value="E3 UBIQUITIN-PROTEIN LIGASE RNF8"/>
    <property type="match status" value="1"/>
</dbReference>
<dbReference type="Gene3D" id="3.30.40.10">
    <property type="entry name" value="Zinc/RING finger domain, C3HC4 (zinc finger)"/>
    <property type="match status" value="1"/>
</dbReference>
<evidence type="ECO:0000313" key="10">
    <source>
        <dbReference type="EMBL" id="KNC99787.1"/>
    </source>
</evidence>
<dbReference type="OrthoDB" id="687730at2759"/>
<gene>
    <name evidence="10" type="ORF">SPPG_05164</name>
</gene>
<accession>A0A0L0HF91</accession>
<keyword evidence="5" id="KW-0862">Zinc</keyword>
<name>A0A0L0HF91_SPIPD</name>
<keyword evidence="11" id="KW-1185">Reference proteome</keyword>
<dbReference type="Gene3D" id="2.60.200.20">
    <property type="match status" value="1"/>
</dbReference>
<dbReference type="SMART" id="SM00240">
    <property type="entry name" value="FHA"/>
    <property type="match status" value="1"/>
</dbReference>
<keyword evidence="2" id="KW-0479">Metal-binding</keyword>
<dbReference type="GO" id="GO:0000151">
    <property type="term" value="C:ubiquitin ligase complex"/>
    <property type="evidence" value="ECO:0007669"/>
    <property type="project" value="TreeGrafter"/>
</dbReference>
<sequence length="504" mass="54258">MPGPAVLSSTPPVTSSTQDPTECIPPQADPGVIHIQLIPHSDTPGRPVLGDVVERKFEEGMRVRSGRQVIREGVPTVMKGSKPPTDNDIWYSSKVVSRNHAEMWVKDGQIYIKDIGSSSGTFLNKMRLSPSGKESRPYPLKEGDILQFGIDYKGKPDDIYKSVMVRIGFYDQSWVQAQRRKANPARFRTALKMLLAAANPYASANSEQTQEESGSTDCCICIGAIGPFQALFVAPCSHCYHYKCVHGLLAQSAMFQCPMCRQVANLAASVSMDSLFDDEDESASSVAGDSIGRKMGQLRAGEDNPDATLSAAQNAIQRLQQSGQPGSGDVTPRNERSGTPAPISPESDTSGRSTPNPLGEPSTRRPHSGGASVGGQQSGASTPDRSVASPTARAPKRRSSITSKINALLRRGHRDTSSSSTHHEEPSPPPVPIREESLRRSEPPIPDENDEPPVSPVSPTSEEGLKRNMTALTSVAGMDRDRSTHDIHEDAEGGNEGDISNEDQ</sequence>
<dbReference type="GO" id="GO:0006511">
    <property type="term" value="P:ubiquitin-dependent protein catabolic process"/>
    <property type="evidence" value="ECO:0007669"/>
    <property type="project" value="TreeGrafter"/>
</dbReference>
<dbReference type="RefSeq" id="XP_016607827.1">
    <property type="nucleotide sequence ID" value="XM_016753390.1"/>
</dbReference>
<feature type="compositionally biased region" description="Acidic residues" evidence="7">
    <location>
        <begin position="492"/>
        <end position="504"/>
    </location>
</feature>
<organism evidence="10 11">
    <name type="scientific">Spizellomyces punctatus (strain DAOM BR117)</name>
    <dbReference type="NCBI Taxonomy" id="645134"/>
    <lineage>
        <taxon>Eukaryota</taxon>
        <taxon>Fungi</taxon>
        <taxon>Fungi incertae sedis</taxon>
        <taxon>Chytridiomycota</taxon>
        <taxon>Chytridiomycota incertae sedis</taxon>
        <taxon>Chytridiomycetes</taxon>
        <taxon>Spizellomycetales</taxon>
        <taxon>Spizellomycetaceae</taxon>
        <taxon>Spizellomyces</taxon>
    </lineage>
</organism>
<feature type="compositionally biased region" description="Basic and acidic residues" evidence="7">
    <location>
        <begin position="478"/>
        <end position="491"/>
    </location>
</feature>
<dbReference type="STRING" id="645134.A0A0L0HF91"/>
<keyword evidence="1" id="KW-0808">Transferase</keyword>
<dbReference type="InParanoid" id="A0A0L0HF91"/>
<dbReference type="eggNOG" id="KOG3872">
    <property type="taxonomic scope" value="Eukaryota"/>
</dbReference>
<dbReference type="GO" id="GO:0016567">
    <property type="term" value="P:protein ubiquitination"/>
    <property type="evidence" value="ECO:0007669"/>
    <property type="project" value="TreeGrafter"/>
</dbReference>
<evidence type="ECO:0000259" key="9">
    <source>
        <dbReference type="PROSITE" id="PS50089"/>
    </source>
</evidence>
<dbReference type="Pfam" id="PF17123">
    <property type="entry name" value="zf-RING_11"/>
    <property type="match status" value="1"/>
</dbReference>
<dbReference type="AlphaFoldDB" id="A0A0L0HF91"/>
<reference evidence="10 11" key="1">
    <citation type="submission" date="2009-08" db="EMBL/GenBank/DDBJ databases">
        <title>The Genome Sequence of Spizellomyces punctatus strain DAOM BR117.</title>
        <authorList>
            <consortium name="The Broad Institute Genome Sequencing Platform"/>
            <person name="Russ C."/>
            <person name="Cuomo C."/>
            <person name="Shea T."/>
            <person name="Young S.K."/>
            <person name="Zeng Q."/>
            <person name="Koehrsen M."/>
            <person name="Haas B."/>
            <person name="Borodovsky M."/>
            <person name="Guigo R."/>
            <person name="Alvarado L."/>
            <person name="Berlin A."/>
            <person name="Bochicchio J."/>
            <person name="Borenstein D."/>
            <person name="Chapman S."/>
            <person name="Chen Z."/>
            <person name="Engels R."/>
            <person name="Freedman E."/>
            <person name="Gellesch M."/>
            <person name="Goldberg J."/>
            <person name="Griggs A."/>
            <person name="Gujja S."/>
            <person name="Heiman D."/>
            <person name="Hepburn T."/>
            <person name="Howarth C."/>
            <person name="Jen D."/>
            <person name="Larson L."/>
            <person name="Lewis B."/>
            <person name="Mehta T."/>
            <person name="Park D."/>
            <person name="Pearson M."/>
            <person name="Roberts A."/>
            <person name="Saif S."/>
            <person name="Shenoy N."/>
            <person name="Sisk P."/>
            <person name="Stolte C."/>
            <person name="Sykes S."/>
            <person name="Thomson T."/>
            <person name="Walk T."/>
            <person name="White J."/>
            <person name="Yandava C."/>
            <person name="Burger G."/>
            <person name="Gray M.W."/>
            <person name="Holland P.W.H."/>
            <person name="King N."/>
            <person name="Lang F.B.F."/>
            <person name="Roger A.J."/>
            <person name="Ruiz-Trillo I."/>
            <person name="Lander E."/>
            <person name="Nusbaum C."/>
        </authorList>
    </citation>
    <scope>NUCLEOTIDE SEQUENCE [LARGE SCALE GENOMIC DNA]</scope>
    <source>
        <strain evidence="10 11">DAOM BR117</strain>
    </source>
</reference>
<feature type="compositionally biased region" description="Low complexity" evidence="7">
    <location>
        <begin position="1"/>
        <end position="21"/>
    </location>
</feature>
<feature type="region of interest" description="Disordered" evidence="7">
    <location>
        <begin position="320"/>
        <end position="504"/>
    </location>
</feature>
<dbReference type="GO" id="GO:0032153">
    <property type="term" value="C:cell division site"/>
    <property type="evidence" value="ECO:0007669"/>
    <property type="project" value="TreeGrafter"/>
</dbReference>
<feature type="domain" description="RING-type" evidence="9">
    <location>
        <begin position="218"/>
        <end position="261"/>
    </location>
</feature>